<evidence type="ECO:0000259" key="1">
    <source>
        <dbReference type="Pfam" id="PF09002"/>
    </source>
</evidence>
<reference evidence="3 4" key="1">
    <citation type="journal article" date="2024" name="Microbiology">
        <title>Methylomarinum rosea sp. nov., a novel halophilic methanotrophic bacterium from the hypersaline Lake Elton.</title>
        <authorList>
            <person name="Suleimanov R.Z."/>
            <person name="Oshkin I.Y."/>
            <person name="Danilova O.V."/>
            <person name="Suzina N.E."/>
            <person name="Dedysh S.N."/>
        </authorList>
    </citation>
    <scope>NUCLEOTIDE SEQUENCE [LARGE SCALE GENOMIC DNA]</scope>
    <source>
        <strain evidence="3 4">Ch1-1</strain>
    </source>
</reference>
<evidence type="ECO:0000259" key="2">
    <source>
        <dbReference type="Pfam" id="PF23400"/>
    </source>
</evidence>
<dbReference type="Gene3D" id="1.10.10.680">
    <property type="entry name" value="Hypothetical protein VC1899 (Restriction endonuclease-like)"/>
    <property type="match status" value="1"/>
</dbReference>
<dbReference type="Gene3D" id="3.40.50.10770">
    <property type="entry name" value="Hypothetical protein VC1899 like domain (Restriction endonuclease-like)"/>
    <property type="match status" value="1"/>
</dbReference>
<dbReference type="Proteomes" id="UP001225378">
    <property type="component" value="Chromosome"/>
</dbReference>
<proteinExistence type="predicted"/>
<dbReference type="InterPro" id="IPR011856">
    <property type="entry name" value="tRNA_endonuc-like_dom_sf"/>
</dbReference>
<dbReference type="RefSeq" id="WP_305908580.1">
    <property type="nucleotide sequence ID" value="NZ_CP157743.1"/>
</dbReference>
<dbReference type="KEGG" id="mech:Q9L42_009990"/>
<organism evidence="3 4">
    <name type="scientific">Methylomarinum roseum</name>
    <dbReference type="NCBI Taxonomy" id="3067653"/>
    <lineage>
        <taxon>Bacteria</taxon>
        <taxon>Pseudomonadati</taxon>
        <taxon>Pseudomonadota</taxon>
        <taxon>Gammaproteobacteria</taxon>
        <taxon>Methylococcales</taxon>
        <taxon>Methylococcaceae</taxon>
        <taxon>Methylomarinum</taxon>
    </lineage>
</organism>
<feature type="domain" description="Card1 CARF" evidence="2">
    <location>
        <begin position="6"/>
        <end position="152"/>
    </location>
</feature>
<dbReference type="Gene3D" id="3.40.1350.10">
    <property type="match status" value="1"/>
</dbReference>
<dbReference type="Pfam" id="PF23400">
    <property type="entry name" value="CARF_Card1"/>
    <property type="match status" value="1"/>
</dbReference>
<dbReference type="InterPro" id="IPR056339">
    <property type="entry name" value="CARF_Card1"/>
</dbReference>
<keyword evidence="4" id="KW-1185">Reference proteome</keyword>
<dbReference type="EMBL" id="CP157743">
    <property type="protein sequence ID" value="XBS22436.1"/>
    <property type="molecule type" value="Genomic_DNA"/>
</dbReference>
<accession>A0AAU7P0Q8</accession>
<dbReference type="InterPro" id="IPR011335">
    <property type="entry name" value="Restrct_endonuc-II-like"/>
</dbReference>
<sequence length="399" mass="45248">MENSNIHLLIVTGQAQANLIPIMQFKPDIVALAVSNAMQATAKQFVKLLTNLAGFQAENIIQFNDVPGVGLEAIIDRAMEIEDDLNRRFPGRPIVYHATGGTKLMALGFYDVFHAGANRVLYTDTGHGQIEILYPEKSQPIAIDKVLTIESYLLSMDKQVRKRADNDWEDKARQRRLLSFWLAQHSNQLEKYWNVINLLAHQALAEQERGKPPALAKPEQCFIAGKTPLGDWKTALEKCQEAGICQWDRENPERLYFETADGAQYLSGGWLEEYVWLTASELGCDQVYANVFFTETGNSRNDIRNEMDCLIMHDNRLLMVECKTSVFKEGAPKNDGILYKLDTLDRRTGGLFGDAWLVSARKLDDATRKRAREYNIKVIEGGEIKQMKAQIQKWMSGKD</sequence>
<evidence type="ECO:0000313" key="4">
    <source>
        <dbReference type="Proteomes" id="UP001225378"/>
    </source>
</evidence>
<name>A0AAU7P0Q8_9GAMM</name>
<feature type="domain" description="Card1 endonuclease" evidence="1">
    <location>
        <begin position="264"/>
        <end position="395"/>
    </location>
</feature>
<dbReference type="SUPFAM" id="SSF52980">
    <property type="entry name" value="Restriction endonuclease-like"/>
    <property type="match status" value="1"/>
</dbReference>
<gene>
    <name evidence="3" type="ORF">Q9L42_009990</name>
</gene>
<dbReference type="AlphaFoldDB" id="A0AAU7P0Q8"/>
<dbReference type="Pfam" id="PF09002">
    <property type="entry name" value="Card1_endonuc"/>
    <property type="match status" value="1"/>
</dbReference>
<dbReference type="GO" id="GO:0003676">
    <property type="term" value="F:nucleic acid binding"/>
    <property type="evidence" value="ECO:0007669"/>
    <property type="project" value="InterPro"/>
</dbReference>
<dbReference type="InterPro" id="IPR015093">
    <property type="entry name" value="Card1_endonucl_dom"/>
</dbReference>
<evidence type="ECO:0000313" key="3">
    <source>
        <dbReference type="EMBL" id="XBS22436.1"/>
    </source>
</evidence>
<protein>
    <submittedName>
        <fullName evidence="3">DUF1887 family CARF protein</fullName>
    </submittedName>
</protein>